<dbReference type="SUPFAM" id="SSF54236">
    <property type="entry name" value="Ubiquitin-like"/>
    <property type="match status" value="1"/>
</dbReference>
<organism evidence="11 13">
    <name type="scientific">Sphaeroforma arctica JP610</name>
    <dbReference type="NCBI Taxonomy" id="667725"/>
    <lineage>
        <taxon>Eukaryota</taxon>
        <taxon>Ichthyosporea</taxon>
        <taxon>Ichthyophonida</taxon>
        <taxon>Sphaeroforma</taxon>
    </lineage>
</organism>
<dbReference type="Pfam" id="PF01020">
    <property type="entry name" value="Ribosomal_L40e"/>
    <property type="match status" value="1"/>
</dbReference>
<dbReference type="InterPro" id="IPR000626">
    <property type="entry name" value="Ubiquitin-like_dom"/>
</dbReference>
<evidence type="ECO:0000256" key="4">
    <source>
        <dbReference type="ARBA" id="ARBA00010570"/>
    </source>
</evidence>
<dbReference type="GeneID" id="25905244"/>
<dbReference type="OrthoDB" id="428577at2759"/>
<comment type="similarity">
    <text evidence="4">In the C-terminal section; belongs to the eukaryotic ribosomal protein eL40 family.</text>
</comment>
<comment type="subcellular location">
    <subcellularLocation>
        <location evidence="2">Cytoplasm</location>
    </subcellularLocation>
    <subcellularLocation>
        <location evidence="1">Nucleus</location>
    </subcellularLocation>
</comment>
<proteinExistence type="inferred from homology"/>
<dbReference type="RefSeq" id="XP_014156895.1">
    <property type="nucleotide sequence ID" value="XM_014301420.1"/>
</dbReference>
<dbReference type="SMART" id="SM00213">
    <property type="entry name" value="UBQ"/>
    <property type="match status" value="1"/>
</dbReference>
<comment type="similarity">
    <text evidence="3">In the N-terminal section; belongs to the ubiquitin family.</text>
</comment>
<dbReference type="InterPro" id="IPR029071">
    <property type="entry name" value="Ubiquitin-like_domsf"/>
</dbReference>
<dbReference type="PANTHER" id="PTHR10666">
    <property type="entry name" value="UBIQUITIN"/>
    <property type="match status" value="1"/>
</dbReference>
<dbReference type="eggNOG" id="KOG0003">
    <property type="taxonomic scope" value="Eukaryota"/>
</dbReference>
<dbReference type="CDD" id="cd01803">
    <property type="entry name" value="Ubl_ubiquitin"/>
    <property type="match status" value="1"/>
</dbReference>
<keyword evidence="5" id="KW-0963">Cytoplasm</keyword>
<keyword evidence="13" id="KW-1185">Reference proteome</keyword>
<evidence type="ECO:0000256" key="5">
    <source>
        <dbReference type="ARBA" id="ARBA00022490"/>
    </source>
</evidence>
<evidence type="ECO:0000256" key="9">
    <source>
        <dbReference type="ARBA" id="ARBA00023274"/>
    </source>
</evidence>
<keyword evidence="8" id="KW-0539">Nucleus</keyword>
<dbReference type="Proteomes" id="UP000054560">
    <property type="component" value="Unassembled WGS sequence"/>
</dbReference>
<gene>
    <name evidence="11" type="ORF">SARC_04740</name>
</gene>
<evidence type="ECO:0000313" key="11">
    <source>
        <dbReference type="EMBL" id="KNC82992.1"/>
    </source>
</evidence>
<dbReference type="RefSeq" id="XP_014156894.1">
    <property type="nucleotide sequence ID" value="XM_014301419.1"/>
</dbReference>
<evidence type="ECO:0000256" key="6">
    <source>
        <dbReference type="ARBA" id="ARBA00022499"/>
    </source>
</evidence>
<dbReference type="InterPro" id="IPR050158">
    <property type="entry name" value="Ubiquitin_ubiquitin-like"/>
</dbReference>
<dbReference type="STRING" id="667725.A0A0L0G1H5"/>
<dbReference type="Gene3D" id="4.10.1060.50">
    <property type="match status" value="1"/>
</dbReference>
<dbReference type="PROSITE" id="PS50053">
    <property type="entry name" value="UBIQUITIN_2"/>
    <property type="match status" value="1"/>
</dbReference>
<feature type="domain" description="Ubiquitin-like" evidence="10">
    <location>
        <begin position="1"/>
        <end position="76"/>
    </location>
</feature>
<keyword evidence="6" id="KW-1017">Isopeptide bond</keyword>
<dbReference type="GO" id="GO:0005840">
    <property type="term" value="C:ribosome"/>
    <property type="evidence" value="ECO:0007669"/>
    <property type="project" value="UniProtKB-KW"/>
</dbReference>
<reference evidence="11 13" key="1">
    <citation type="submission" date="2011-02" db="EMBL/GenBank/DDBJ databases">
        <title>The Genome Sequence of Sphaeroforma arctica JP610.</title>
        <authorList>
            <consortium name="The Broad Institute Genome Sequencing Platform"/>
            <person name="Russ C."/>
            <person name="Cuomo C."/>
            <person name="Young S.K."/>
            <person name="Zeng Q."/>
            <person name="Gargeya S."/>
            <person name="Alvarado L."/>
            <person name="Berlin A."/>
            <person name="Chapman S.B."/>
            <person name="Chen Z."/>
            <person name="Freedman E."/>
            <person name="Gellesch M."/>
            <person name="Goldberg J."/>
            <person name="Griggs A."/>
            <person name="Gujja S."/>
            <person name="Heilman E."/>
            <person name="Heiman D."/>
            <person name="Howarth C."/>
            <person name="Mehta T."/>
            <person name="Neiman D."/>
            <person name="Pearson M."/>
            <person name="Roberts A."/>
            <person name="Saif S."/>
            <person name="Shea T."/>
            <person name="Shenoy N."/>
            <person name="Sisk P."/>
            <person name="Stolte C."/>
            <person name="Sykes S."/>
            <person name="White J."/>
            <person name="Yandava C."/>
            <person name="Burger G."/>
            <person name="Gray M.W."/>
            <person name="Holland P.W.H."/>
            <person name="King N."/>
            <person name="Lang F.B.F."/>
            <person name="Roger A.J."/>
            <person name="Ruiz-Trillo I."/>
            <person name="Haas B."/>
            <person name="Nusbaum C."/>
            <person name="Birren B."/>
        </authorList>
    </citation>
    <scope>NUCLEOTIDE SEQUENCE [LARGE SCALE GENOMIC DNA]</scope>
    <source>
        <strain evidence="11 13">JP610</strain>
    </source>
</reference>
<dbReference type="AlphaFoldDB" id="A0A0L0G1H5"/>
<dbReference type="GO" id="GO:0005737">
    <property type="term" value="C:cytoplasm"/>
    <property type="evidence" value="ECO:0007669"/>
    <property type="project" value="UniProtKB-SubCell"/>
</dbReference>
<dbReference type="FunFam" id="3.10.20.90:FF:000014">
    <property type="entry name" value="Ubiquitin-60S ribosomal L40 fusion"/>
    <property type="match status" value="1"/>
</dbReference>
<name>A0A0L0G1H5_9EUKA</name>
<evidence type="ECO:0000256" key="3">
    <source>
        <dbReference type="ARBA" id="ARBA00008373"/>
    </source>
</evidence>
<dbReference type="FunFam" id="4.10.1060.50:FF:000001">
    <property type="entry name" value="ubiquitin-60S ribosomal protein L40"/>
    <property type="match status" value="1"/>
</dbReference>
<dbReference type="GO" id="GO:0003735">
    <property type="term" value="F:structural constituent of ribosome"/>
    <property type="evidence" value="ECO:0007669"/>
    <property type="project" value="InterPro"/>
</dbReference>
<dbReference type="PRINTS" id="PR00348">
    <property type="entry name" value="UBIQUITIN"/>
</dbReference>
<evidence type="ECO:0000256" key="1">
    <source>
        <dbReference type="ARBA" id="ARBA00004123"/>
    </source>
</evidence>
<dbReference type="GO" id="GO:0005634">
    <property type="term" value="C:nucleus"/>
    <property type="evidence" value="ECO:0007669"/>
    <property type="project" value="UniProtKB-SubCell"/>
</dbReference>
<dbReference type="InterPro" id="IPR019954">
    <property type="entry name" value="Ubiquitin_CS"/>
</dbReference>
<evidence type="ECO:0000256" key="2">
    <source>
        <dbReference type="ARBA" id="ARBA00004496"/>
    </source>
</evidence>
<keyword evidence="9" id="KW-0687">Ribonucleoprotein</keyword>
<evidence type="ECO:0000313" key="13">
    <source>
        <dbReference type="Proteomes" id="UP000054560"/>
    </source>
</evidence>
<evidence type="ECO:0000259" key="10">
    <source>
        <dbReference type="PROSITE" id="PS50053"/>
    </source>
</evidence>
<dbReference type="InterPro" id="IPR019956">
    <property type="entry name" value="Ubiquitin_dom"/>
</dbReference>
<dbReference type="EMBL" id="KQ241874">
    <property type="protein sequence ID" value="KNC82992.1"/>
    <property type="molecule type" value="Genomic_DNA"/>
</dbReference>
<dbReference type="SMART" id="SM01377">
    <property type="entry name" value="Ribosomal_L40e"/>
    <property type="match status" value="1"/>
</dbReference>
<dbReference type="GO" id="GO:0006412">
    <property type="term" value="P:translation"/>
    <property type="evidence" value="ECO:0007669"/>
    <property type="project" value="InterPro"/>
</dbReference>
<dbReference type="PROSITE" id="PS00299">
    <property type="entry name" value="UBIQUITIN_1"/>
    <property type="match status" value="1"/>
</dbReference>
<dbReference type="EMBL" id="KQ241874">
    <property type="protein sequence ID" value="KNC82993.1"/>
    <property type="molecule type" value="Genomic_DNA"/>
</dbReference>
<dbReference type="Gene3D" id="3.10.20.90">
    <property type="entry name" value="Phosphatidylinositol 3-kinase Catalytic Subunit, Chain A, domain 1"/>
    <property type="match status" value="1"/>
</dbReference>
<protein>
    <submittedName>
        <fullName evidence="11 12">Ubiquitin-60S ribosomal protein L40</fullName>
    </submittedName>
</protein>
<dbReference type="Pfam" id="PF00240">
    <property type="entry name" value="ubiquitin"/>
    <property type="match status" value="1"/>
</dbReference>
<evidence type="ECO:0000256" key="7">
    <source>
        <dbReference type="ARBA" id="ARBA00022980"/>
    </source>
</evidence>
<evidence type="ECO:0000313" key="12">
    <source>
        <dbReference type="EMBL" id="KNC82993.1"/>
    </source>
</evidence>
<dbReference type="GO" id="GO:1990904">
    <property type="term" value="C:ribonucleoprotein complex"/>
    <property type="evidence" value="ECO:0007669"/>
    <property type="project" value="UniProtKB-KW"/>
</dbReference>
<sequence length="128" mass="14551">MQIFVKTLTGKTITLDVESSDTIDNVKAKIQDKEGIPPDQQRLIFAGKQLEDGRTLADYNIQKESTLHLVLRLRGGIIEPALKVLAGKYNCDKMICRKCYSRLPPRATNCRKKKCGHTKELRPKKKLK</sequence>
<keyword evidence="7 11" id="KW-0689">Ribosomal protein</keyword>
<dbReference type="InterPro" id="IPR001975">
    <property type="entry name" value="Ribosomal_eL40_dom"/>
</dbReference>
<accession>A0A0L0G1H5</accession>
<dbReference type="InterPro" id="IPR038587">
    <property type="entry name" value="Ribosomal_eL40_sf"/>
</dbReference>
<evidence type="ECO:0000256" key="8">
    <source>
        <dbReference type="ARBA" id="ARBA00023242"/>
    </source>
</evidence>